<organism evidence="5 6">
    <name type="scientific">Paenibacillus paeoniae</name>
    <dbReference type="NCBI Taxonomy" id="2292705"/>
    <lineage>
        <taxon>Bacteria</taxon>
        <taxon>Bacillati</taxon>
        <taxon>Bacillota</taxon>
        <taxon>Bacilli</taxon>
        <taxon>Bacillales</taxon>
        <taxon>Paenibacillaceae</taxon>
        <taxon>Paenibacillus</taxon>
    </lineage>
</organism>
<dbReference type="PANTHER" id="PTHR10559">
    <property type="entry name" value="TRANSCOBALAMIN-1/GASTRIC INTRINSIC FACTOR"/>
    <property type="match status" value="1"/>
</dbReference>
<gene>
    <name evidence="5" type="ORF">DX130_22275</name>
</gene>
<dbReference type="Pfam" id="PF14478">
    <property type="entry name" value="DUF4430"/>
    <property type="match status" value="1"/>
</dbReference>
<dbReference type="Gene3D" id="2.170.130.30">
    <property type="match status" value="1"/>
</dbReference>
<evidence type="ECO:0000313" key="5">
    <source>
        <dbReference type="EMBL" id="REK71176.1"/>
    </source>
</evidence>
<reference evidence="5 6" key="1">
    <citation type="submission" date="2018-08" db="EMBL/GenBank/DDBJ databases">
        <title>Paenibacillus sp. M4BSY-1, whole genome shotgun sequence.</title>
        <authorList>
            <person name="Tuo L."/>
        </authorList>
    </citation>
    <scope>NUCLEOTIDE SEQUENCE [LARGE SCALE GENOMIC DNA]</scope>
    <source>
        <strain evidence="5 6">M4BSY-1</strain>
    </source>
</reference>
<dbReference type="RefSeq" id="WP_116049147.1">
    <property type="nucleotide sequence ID" value="NZ_QUBQ01000006.1"/>
</dbReference>
<feature type="domain" description="SLH" evidence="4">
    <location>
        <begin position="1180"/>
        <end position="1239"/>
    </location>
</feature>
<feature type="domain" description="SLH" evidence="4">
    <location>
        <begin position="1057"/>
        <end position="1116"/>
    </location>
</feature>
<feature type="compositionally biased region" description="Acidic residues" evidence="2">
    <location>
        <begin position="64"/>
        <end position="81"/>
    </location>
</feature>
<sequence>MFNNRVKTRFAALILSLMMLVSVLSPAYVWAADEVGGPVIQFEGNTEAVIMDTGTGDNAGTPVEEAEGESDESVAEPDESESIEEEEIALAAEEDTVAFYTNAMEKVAAYYAAKMPSSPAGDWEAFVALRAASEHIDLPAWPNYEWRTKDPGFKPDTADNSHIYYIYGLLGVGQNPADAFDTHRNLFAELASQLNKETGSFGNLGKQIWAMVALEIGRDLGVDVVTWNEERRGLALQSLLKQQKENGSFGSFSQIDYTGWALIVLSRYEGERVEQSIEKAKQYLKSMQNEGGGFNGSSKWESENSNSIACAIQGLVAVGEDLTDRTGYWAFDGKTPMDALIRHQLDNGSFTWQIGTTGSIGMATKQSAVAVMDVVNGRSSWYKLGEQSFEPQPDSAPIVALFNLADYYSSNLPAQPGGDWEAFVAVAEARNYAAIKPWPGYDWRTKDPGIKPDVTDNSHIYYIYSLLGVGQNPAQAFDTKRNLFAELASQQNKETGSFSNLGKQIWAMVALEIGADLGVDVGSWNEKNRNKALESLLKQQKENGSFGSFSQIDYTGWALIVLSRFDGKAIEQSIEKAKQYLKSMQQEGGGFAGTSKWDAENSNSIACAIQGLVAIGEDLTDRAGYWAIEGKTPIDALLKHQLDNGSFTWQLNQSGSIGMATKQSAVAVADVVNGESTWYKLGKLRFEGPELNLVTLPEGDVQPEIAIPNDNAAYKVVVKPSDARKEITITIPEEKTSKVWAALPSGRLLPQLTVIKGKISALFPAGMQMSTGDLSQALELMTFQDTDGASLKEQLNTLVPSGKKLSEVALAFTMGGASGVTFDQYVTLTFAGMKGKDAAYIAGGKIHAIAKFQSEQLGKQSGKAEYAFDKGEDLIVRTNHFTEFAAYSTSVDTTPPGGGTPQLKKATLSIDKLTINKGFVISPVKVEFEQGETVWDLLKRVLDKEGITYKYSWYDQYESVYVASIAGDGEFDHGAESGWMYSVNGWFPNYGASRYVLKDGDIVKWRFTKDLGRDVGADTDWETPENPNNPDPGTTPETAEPGKPSENNGGSEKPDLGKLFSDSKLISEWAYSSIGEAIQKGFIKGYDGKINPKSSVTRAEFASIIAQVLKLENVAKPAESFADVKPGDWYYEAVHAAYQASIVTGYEGRFHPDKPISREEMAVMIVRALKMGESKGQPQSADASDISAWAKPAVQVVTAAGLMTGHNGKFNPRDKVTREMAIVVAMRAYHYPEQVQPGRESDETIQKRVNELIADTAAYMQKTITNPIVGSIGGEWTVFSLARSGVQVPDAYYETYYANLTKTLKAKDGVLHIMKYTEYDRVILALGAIGKDVTKAAGYDLLKPLADFNTLTIQGINGPIFALIALDSRAYEIPQVADVKVQTTRNRLIEFILNREIAGGGWALGSKPEKADPDITAMAIQSLAPYYKSKPEVKAAVDRALQWLSQVQNADGGYKSWGAVNSESTAQVIVALSALGIDAHLDPRFIKNGRSAVDALLGFAAPGGGFYHIKAGDESNGGAEPGFVDPMATDQAMYALVAYERLLQGENRLYDLTDVNSK</sequence>
<dbReference type="Proteomes" id="UP000261905">
    <property type="component" value="Unassembled WGS sequence"/>
</dbReference>
<dbReference type="Pfam" id="PF00432">
    <property type="entry name" value="Prenyltrans"/>
    <property type="match status" value="3"/>
</dbReference>
<dbReference type="Pfam" id="PF00395">
    <property type="entry name" value="SLH"/>
    <property type="match status" value="3"/>
</dbReference>
<feature type="region of interest" description="Disordered" evidence="2">
    <location>
        <begin position="1016"/>
        <end position="1057"/>
    </location>
</feature>
<evidence type="ECO:0000313" key="6">
    <source>
        <dbReference type="Proteomes" id="UP000261905"/>
    </source>
</evidence>
<protein>
    <submittedName>
        <fullName evidence="5">DUF4430 domain-containing protein</fullName>
    </submittedName>
</protein>
<evidence type="ECO:0000256" key="1">
    <source>
        <dbReference type="ARBA" id="ARBA00022737"/>
    </source>
</evidence>
<dbReference type="InterPro" id="IPR001330">
    <property type="entry name" value="Prenyltrans"/>
</dbReference>
<proteinExistence type="predicted"/>
<feature type="chain" id="PRO_5016654864" evidence="3">
    <location>
        <begin position="32"/>
        <end position="1558"/>
    </location>
</feature>
<keyword evidence="3" id="KW-0732">Signal</keyword>
<name>A0A371P6T5_9BACL</name>
<dbReference type="InterPro" id="IPR008930">
    <property type="entry name" value="Terpenoid_cyclase/PrenylTrfase"/>
</dbReference>
<dbReference type="EMBL" id="QUBQ01000006">
    <property type="protein sequence ID" value="REK71176.1"/>
    <property type="molecule type" value="Genomic_DNA"/>
</dbReference>
<dbReference type="PROSITE" id="PS51272">
    <property type="entry name" value="SLH"/>
    <property type="match status" value="3"/>
</dbReference>
<dbReference type="CDD" id="cd00688">
    <property type="entry name" value="ISOPREN_C2_like"/>
    <property type="match status" value="3"/>
</dbReference>
<dbReference type="GO" id="GO:0003824">
    <property type="term" value="F:catalytic activity"/>
    <property type="evidence" value="ECO:0007669"/>
    <property type="project" value="InterPro"/>
</dbReference>
<feature type="compositionally biased region" description="Polar residues" evidence="2">
    <location>
        <begin position="1025"/>
        <end position="1037"/>
    </location>
</feature>
<dbReference type="InterPro" id="IPR027954">
    <property type="entry name" value="Transcobalamin-like_C"/>
</dbReference>
<keyword evidence="6" id="KW-1185">Reference proteome</keyword>
<dbReference type="InterPro" id="IPR051588">
    <property type="entry name" value="Cobalamin_Transport"/>
</dbReference>
<dbReference type="OrthoDB" id="411361at2"/>
<dbReference type="InterPro" id="IPR001119">
    <property type="entry name" value="SLH_dom"/>
</dbReference>
<feature type="domain" description="SLH" evidence="4">
    <location>
        <begin position="1117"/>
        <end position="1179"/>
    </location>
</feature>
<dbReference type="PANTHER" id="PTHR10559:SF18">
    <property type="entry name" value="TRANSCOBALAMIN II"/>
    <property type="match status" value="1"/>
</dbReference>
<evidence type="ECO:0000256" key="2">
    <source>
        <dbReference type="SAM" id="MobiDB-lite"/>
    </source>
</evidence>
<feature type="region of interest" description="Disordered" evidence="2">
    <location>
        <begin position="53"/>
        <end position="81"/>
    </location>
</feature>
<evidence type="ECO:0000259" key="4">
    <source>
        <dbReference type="PROSITE" id="PS51272"/>
    </source>
</evidence>
<dbReference type="SUPFAM" id="SSF48239">
    <property type="entry name" value="Terpenoid cyclases/Protein prenyltransferases"/>
    <property type="match status" value="3"/>
</dbReference>
<accession>A0A371P6T5</accession>
<dbReference type="Gene3D" id="1.50.10.20">
    <property type="match status" value="3"/>
</dbReference>
<feature type="signal peptide" evidence="3">
    <location>
        <begin position="1"/>
        <end position="31"/>
    </location>
</feature>
<keyword evidence="1" id="KW-0677">Repeat</keyword>
<comment type="caution">
    <text evidence="5">The sequence shown here is derived from an EMBL/GenBank/DDBJ whole genome shotgun (WGS) entry which is preliminary data.</text>
</comment>
<evidence type="ECO:0000256" key="3">
    <source>
        <dbReference type="SAM" id="SignalP"/>
    </source>
</evidence>